<dbReference type="EMBL" id="QYYD01000002">
    <property type="protein sequence ID" value="RJF77887.1"/>
    <property type="molecule type" value="Genomic_DNA"/>
</dbReference>
<feature type="region of interest" description="Disordered" evidence="1">
    <location>
        <begin position="1"/>
        <end position="34"/>
    </location>
</feature>
<comment type="caution">
    <text evidence="3">The sequence shown here is derived from an EMBL/GenBank/DDBJ whole genome shotgun (WGS) entry which is preliminary data.</text>
</comment>
<dbReference type="Proteomes" id="UP000285523">
    <property type="component" value="Unassembled WGS sequence"/>
</dbReference>
<dbReference type="PANTHER" id="PTHR46438">
    <property type="entry name" value="ALPHA/BETA-HYDROLASES SUPERFAMILY PROTEIN"/>
    <property type="match status" value="1"/>
</dbReference>
<name>A0A418VNV7_RHOPL</name>
<dbReference type="RefSeq" id="WP_119855053.1">
    <property type="nucleotide sequence ID" value="NZ_QYYD01000002.1"/>
</dbReference>
<gene>
    <name evidence="3" type="ORF">D4Q52_03050</name>
</gene>
<dbReference type="PANTHER" id="PTHR46438:SF2">
    <property type="entry name" value="ALPHA_BETA-HYDROLASES SUPERFAMILY PROTEIN"/>
    <property type="match status" value="1"/>
</dbReference>
<evidence type="ECO:0000256" key="1">
    <source>
        <dbReference type="SAM" id="MobiDB-lite"/>
    </source>
</evidence>
<keyword evidence="3" id="KW-0378">Hydrolase</keyword>
<reference evidence="3 4" key="1">
    <citation type="submission" date="2018-09" db="EMBL/GenBank/DDBJ databases">
        <title>Draft genome sequence of Rhodopseudomonas palustris 2.1.18.</title>
        <authorList>
            <person name="Robertson S.L."/>
            <person name="Meyer T.E."/>
            <person name="Kyndt J.A."/>
        </authorList>
    </citation>
    <scope>NUCLEOTIDE SEQUENCE [LARGE SCALE GENOMIC DNA]</scope>
    <source>
        <strain evidence="3 4">2.1.18</strain>
    </source>
</reference>
<evidence type="ECO:0000259" key="2">
    <source>
        <dbReference type="Pfam" id="PF00561"/>
    </source>
</evidence>
<dbReference type="Gene3D" id="3.40.50.1820">
    <property type="entry name" value="alpha/beta hydrolase"/>
    <property type="match status" value="1"/>
</dbReference>
<evidence type="ECO:0000313" key="4">
    <source>
        <dbReference type="Proteomes" id="UP000285523"/>
    </source>
</evidence>
<dbReference type="OrthoDB" id="9808398at2"/>
<dbReference type="SUPFAM" id="SSF53474">
    <property type="entry name" value="alpha/beta-Hydrolases"/>
    <property type="match status" value="1"/>
</dbReference>
<sequence>MSETATTPASPTPPETRRQEPALPPPVPGEKHDIDSFGGRLTYWSAAPAEPSSEPPLLLIHSINAAGSAYEVRPIFTHYAARRPVYAVELPGFGHSSRTKRQYTIRMMTDAIHSVVAEIQKAHPDQKIDALALSLGSEFLARAASETPAAFRTLALVAPTGFDKKNQRWSRGSRAIPWLHSFFENPLWSESIFKALTAKPVIAWFLKKAFGSPNIDQGMLDYDYLTTHQPGAQHAPYYFVSGFLFSQDILRIYQDLPMPVWFSHGVRGDFVDYGFKNTVEGRPNWTITVFQTGAMPHFEVPSEFMRAYDEFLARVTGPSVVTL</sequence>
<dbReference type="Pfam" id="PF00561">
    <property type="entry name" value="Abhydrolase_1"/>
    <property type="match status" value="1"/>
</dbReference>
<organism evidence="3 4">
    <name type="scientific">Rhodopseudomonas palustris</name>
    <dbReference type="NCBI Taxonomy" id="1076"/>
    <lineage>
        <taxon>Bacteria</taxon>
        <taxon>Pseudomonadati</taxon>
        <taxon>Pseudomonadota</taxon>
        <taxon>Alphaproteobacteria</taxon>
        <taxon>Hyphomicrobiales</taxon>
        <taxon>Nitrobacteraceae</taxon>
        <taxon>Rhodopseudomonas</taxon>
    </lineage>
</organism>
<protein>
    <submittedName>
        <fullName evidence="3">Alpha/beta hydrolase</fullName>
    </submittedName>
</protein>
<proteinExistence type="predicted"/>
<dbReference type="GO" id="GO:0016787">
    <property type="term" value="F:hydrolase activity"/>
    <property type="evidence" value="ECO:0007669"/>
    <property type="project" value="UniProtKB-KW"/>
</dbReference>
<feature type="domain" description="AB hydrolase-1" evidence="2">
    <location>
        <begin position="55"/>
        <end position="163"/>
    </location>
</feature>
<dbReference type="InterPro" id="IPR000073">
    <property type="entry name" value="AB_hydrolase_1"/>
</dbReference>
<dbReference type="InterPro" id="IPR029058">
    <property type="entry name" value="AB_hydrolase_fold"/>
</dbReference>
<dbReference type="AlphaFoldDB" id="A0A418VNV7"/>
<accession>A0A418VNV7</accession>
<evidence type="ECO:0000313" key="3">
    <source>
        <dbReference type="EMBL" id="RJF77887.1"/>
    </source>
</evidence>